<evidence type="ECO:0000313" key="7">
    <source>
        <dbReference type="EMBL" id="KZD27660.1"/>
    </source>
</evidence>
<dbReference type="InterPro" id="IPR018062">
    <property type="entry name" value="HTH_AraC-typ_CS"/>
</dbReference>
<dbReference type="GO" id="GO:0003700">
    <property type="term" value="F:DNA-binding transcription factor activity"/>
    <property type="evidence" value="ECO:0007669"/>
    <property type="project" value="InterPro"/>
</dbReference>
<dbReference type="InterPro" id="IPR020449">
    <property type="entry name" value="Tscrpt_reg_AraC-type_HTH"/>
</dbReference>
<dbReference type="Gene3D" id="1.10.10.60">
    <property type="entry name" value="Homeodomain-like"/>
    <property type="match status" value="2"/>
</dbReference>
<dbReference type="PROSITE" id="PS00041">
    <property type="entry name" value="HTH_ARAC_FAMILY_1"/>
    <property type="match status" value="1"/>
</dbReference>
<dbReference type="GO" id="GO:0000160">
    <property type="term" value="P:phosphorelay signal transduction system"/>
    <property type="evidence" value="ECO:0007669"/>
    <property type="project" value="InterPro"/>
</dbReference>
<dbReference type="InterPro" id="IPR018060">
    <property type="entry name" value="HTH_AraC"/>
</dbReference>
<name>A0A164BZG5_BACCE</name>
<keyword evidence="4" id="KW-0597">Phosphoprotein</keyword>
<evidence type="ECO:0000256" key="3">
    <source>
        <dbReference type="ARBA" id="ARBA00023163"/>
    </source>
</evidence>
<dbReference type="PATRIC" id="fig|1396.539.peg.5820"/>
<dbReference type="SMART" id="SM00342">
    <property type="entry name" value="HTH_ARAC"/>
    <property type="match status" value="1"/>
</dbReference>
<dbReference type="Pfam" id="PF00072">
    <property type="entry name" value="Response_reg"/>
    <property type="match status" value="1"/>
</dbReference>
<dbReference type="AlphaFoldDB" id="A0A164BZG5"/>
<evidence type="ECO:0000256" key="4">
    <source>
        <dbReference type="PROSITE-ProRule" id="PRU00169"/>
    </source>
</evidence>
<dbReference type="Proteomes" id="UP000076501">
    <property type="component" value="Unassembled WGS sequence"/>
</dbReference>
<dbReference type="RefSeq" id="WP_063224785.1">
    <property type="nucleotide sequence ID" value="NZ_JAEHBS010000001.1"/>
</dbReference>
<evidence type="ECO:0000256" key="1">
    <source>
        <dbReference type="ARBA" id="ARBA00023015"/>
    </source>
</evidence>
<evidence type="ECO:0000259" key="5">
    <source>
        <dbReference type="PROSITE" id="PS01124"/>
    </source>
</evidence>
<dbReference type="GO" id="GO:0043565">
    <property type="term" value="F:sequence-specific DNA binding"/>
    <property type="evidence" value="ECO:0007669"/>
    <property type="project" value="InterPro"/>
</dbReference>
<dbReference type="PANTHER" id="PTHR43280:SF2">
    <property type="entry name" value="HTH-TYPE TRANSCRIPTIONAL REGULATOR EXSA"/>
    <property type="match status" value="1"/>
</dbReference>
<keyword evidence="2 7" id="KW-0238">DNA-binding</keyword>
<evidence type="ECO:0000313" key="8">
    <source>
        <dbReference type="Proteomes" id="UP000076501"/>
    </source>
</evidence>
<dbReference type="SUPFAM" id="SSF46689">
    <property type="entry name" value="Homeodomain-like"/>
    <property type="match status" value="2"/>
</dbReference>
<reference evidence="7 8" key="1">
    <citation type="submission" date="2015-09" db="EMBL/GenBank/DDBJ databases">
        <title>Bacillus cereus food isolates.</title>
        <authorList>
            <person name="Boekhorst J."/>
        </authorList>
    </citation>
    <scope>NUCLEOTIDE SEQUENCE [LARGE SCALE GENOMIC DNA]</scope>
    <source>
        <strain evidence="7 8">B4082</strain>
    </source>
</reference>
<dbReference type="InterPro" id="IPR001789">
    <property type="entry name" value="Sig_transdc_resp-reg_receiver"/>
</dbReference>
<dbReference type="Gene3D" id="3.40.50.2300">
    <property type="match status" value="1"/>
</dbReference>
<comment type="caution">
    <text evidence="7">The sequence shown here is derived from an EMBL/GenBank/DDBJ whole genome shotgun (WGS) entry which is preliminary data.</text>
</comment>
<organism evidence="7 8">
    <name type="scientific">Bacillus cereus</name>
    <dbReference type="NCBI Taxonomy" id="1396"/>
    <lineage>
        <taxon>Bacteria</taxon>
        <taxon>Bacillati</taxon>
        <taxon>Bacillota</taxon>
        <taxon>Bacilli</taxon>
        <taxon>Bacillales</taxon>
        <taxon>Bacillaceae</taxon>
        <taxon>Bacillus</taxon>
        <taxon>Bacillus cereus group</taxon>
    </lineage>
</organism>
<feature type="domain" description="HTH araC/xylS-type" evidence="5">
    <location>
        <begin position="131"/>
        <end position="230"/>
    </location>
</feature>
<gene>
    <name evidence="7" type="ORF">B4082_5197</name>
</gene>
<dbReference type="PROSITE" id="PS50110">
    <property type="entry name" value="RESPONSE_REGULATORY"/>
    <property type="match status" value="1"/>
</dbReference>
<evidence type="ECO:0000259" key="6">
    <source>
        <dbReference type="PROSITE" id="PS50110"/>
    </source>
</evidence>
<dbReference type="SMART" id="SM00448">
    <property type="entry name" value="REC"/>
    <property type="match status" value="1"/>
</dbReference>
<keyword evidence="1" id="KW-0805">Transcription regulation</keyword>
<keyword evidence="3" id="KW-0804">Transcription</keyword>
<feature type="modified residue" description="4-aspartylphosphate" evidence="4">
    <location>
        <position position="53"/>
    </location>
</feature>
<dbReference type="InterPro" id="IPR011006">
    <property type="entry name" value="CheY-like_superfamily"/>
</dbReference>
<feature type="domain" description="Response regulatory" evidence="6">
    <location>
        <begin position="2"/>
        <end position="118"/>
    </location>
</feature>
<dbReference type="CDD" id="cd17536">
    <property type="entry name" value="REC_YesN-like"/>
    <property type="match status" value="1"/>
</dbReference>
<dbReference type="Pfam" id="PF12833">
    <property type="entry name" value="HTH_18"/>
    <property type="match status" value="1"/>
</dbReference>
<dbReference type="InterPro" id="IPR009057">
    <property type="entry name" value="Homeodomain-like_sf"/>
</dbReference>
<accession>A0A164BZG5</accession>
<dbReference type="PANTHER" id="PTHR43280">
    <property type="entry name" value="ARAC-FAMILY TRANSCRIPTIONAL REGULATOR"/>
    <property type="match status" value="1"/>
</dbReference>
<proteinExistence type="predicted"/>
<dbReference type="SUPFAM" id="SSF52172">
    <property type="entry name" value="CheY-like"/>
    <property type="match status" value="1"/>
</dbReference>
<sequence>MNVLLVDDEPLELEQLEFLIHRQFPNWTLHLALDADEALRINEKFSIHLALLDIHLPGISGLQLGEKLKSNNSNLDIIIVTAYQNFDYAKQSIRLGVIDYITKPIIEKELIDILQKYKGDSNTPSYSRIIQDTLDIIHETFHDKLHLADIAAKVHTNPTYLSRRFHEEVGISFSGYIMQYRIEMSQKYLTEHPHWCISQISEQSGFNSQHYFSTVFRKMTGMTPKEYRGEG</sequence>
<dbReference type="EMBL" id="LJKA01000073">
    <property type="protein sequence ID" value="KZD27660.1"/>
    <property type="molecule type" value="Genomic_DNA"/>
</dbReference>
<protein>
    <submittedName>
        <fullName evidence="7">DNA-binding response regulator AraC family</fullName>
    </submittedName>
</protein>
<dbReference type="PRINTS" id="PR00032">
    <property type="entry name" value="HTHARAC"/>
</dbReference>
<dbReference type="PROSITE" id="PS01124">
    <property type="entry name" value="HTH_ARAC_FAMILY_2"/>
    <property type="match status" value="1"/>
</dbReference>
<evidence type="ECO:0000256" key="2">
    <source>
        <dbReference type="ARBA" id="ARBA00023125"/>
    </source>
</evidence>